<dbReference type="PANTHER" id="PTHR46128:SF329">
    <property type="entry name" value="MITOCHONDRIAL GROUP I INTRON SPLICING FACTOR DMR1"/>
    <property type="match status" value="1"/>
</dbReference>
<dbReference type="OrthoDB" id="185373at2759"/>
<evidence type="ECO:0000313" key="3">
    <source>
        <dbReference type="Proteomes" id="UP000054481"/>
    </source>
</evidence>
<organism evidence="2 3">
    <name type="scientific">Hirsutella minnesotensis 3608</name>
    <dbReference type="NCBI Taxonomy" id="1043627"/>
    <lineage>
        <taxon>Eukaryota</taxon>
        <taxon>Fungi</taxon>
        <taxon>Dikarya</taxon>
        <taxon>Ascomycota</taxon>
        <taxon>Pezizomycotina</taxon>
        <taxon>Sordariomycetes</taxon>
        <taxon>Hypocreomycetidae</taxon>
        <taxon>Hypocreales</taxon>
        <taxon>Ophiocordycipitaceae</taxon>
        <taxon>Hirsutella</taxon>
    </lineage>
</organism>
<dbReference type="EMBL" id="KQ030537">
    <property type="protein sequence ID" value="KJZ73166.1"/>
    <property type="molecule type" value="Genomic_DNA"/>
</dbReference>
<reference evidence="2 3" key="1">
    <citation type="journal article" date="2014" name="Genome Biol. Evol.">
        <title>Comparative genomics and transcriptomics analyses reveal divergent lifestyle features of nematode endoparasitic fungus Hirsutella minnesotensis.</title>
        <authorList>
            <person name="Lai Y."/>
            <person name="Liu K."/>
            <person name="Zhang X."/>
            <person name="Zhang X."/>
            <person name="Li K."/>
            <person name="Wang N."/>
            <person name="Shu C."/>
            <person name="Wu Y."/>
            <person name="Wang C."/>
            <person name="Bushley K.E."/>
            <person name="Xiang M."/>
            <person name="Liu X."/>
        </authorList>
    </citation>
    <scope>NUCLEOTIDE SEQUENCE [LARGE SCALE GENOMIC DNA]</scope>
    <source>
        <strain evidence="2 3">3608</strain>
    </source>
</reference>
<proteinExistence type="inferred from homology"/>
<comment type="similarity">
    <text evidence="1">Belongs to the PPR family. P subfamily.</text>
</comment>
<dbReference type="PANTHER" id="PTHR46128">
    <property type="entry name" value="MITOCHONDRIAL GROUP I INTRON SPLICING FACTOR CCM1"/>
    <property type="match status" value="1"/>
</dbReference>
<gene>
    <name evidence="2" type="ORF">HIM_07363</name>
</gene>
<keyword evidence="3" id="KW-1185">Reference proteome</keyword>
<dbReference type="AlphaFoldDB" id="A0A0F7ZHV3"/>
<evidence type="ECO:0008006" key="4">
    <source>
        <dbReference type="Google" id="ProtNLM"/>
    </source>
</evidence>
<dbReference type="Gene3D" id="1.25.40.10">
    <property type="entry name" value="Tetratricopeptide repeat domain"/>
    <property type="match status" value="2"/>
</dbReference>
<dbReference type="InterPro" id="IPR011990">
    <property type="entry name" value="TPR-like_helical_dom_sf"/>
</dbReference>
<name>A0A0F7ZHV3_9HYPO</name>
<dbReference type="Proteomes" id="UP000054481">
    <property type="component" value="Unassembled WGS sequence"/>
</dbReference>
<dbReference type="InterPro" id="IPR050872">
    <property type="entry name" value="PPR_P_subfamily"/>
</dbReference>
<accession>A0A0F7ZHV3</accession>
<evidence type="ECO:0000256" key="1">
    <source>
        <dbReference type="ARBA" id="ARBA00007626"/>
    </source>
</evidence>
<protein>
    <recommendedName>
        <fullName evidence="4">Complex I intermediate-associated protein 84</fullName>
    </recommendedName>
</protein>
<evidence type="ECO:0000313" key="2">
    <source>
        <dbReference type="EMBL" id="KJZ73166.1"/>
    </source>
</evidence>
<sequence>MRAALAHHGRRLLVSPARAHLCAAHANHARRRPIARSAVSLRFQRTFIGALFKPPPREVRPPDYEPGWPQITIWKNRMLDQVRPPRRSELIEAWKKFMQSKLKRRIPLNSTQALHCRRLLEYLTHPNPERPTRPLHLGDIAMARQVLLDIEPCERTQNHLDFAKALHSVASSDLFKDKIHSPELQWAHLVRMLCIYGGSQEAMRMLLVKWDEPRYVAFYGKADGLVPAVLSGLAREGKEKELLELAKQVEARGLPFDDTIQSIMVLFFAQRDRVPETQEWFAKPIDQRYSRAEVYRAVASFASRNCLQQWAMDCFLQLGQKQPPKSYWNVLLQALLLVGKGLGEVRTLMSHMVIRDQPLSPNINTINGLLRVALEMRDPSMAEGILTLGSEHSLTPNSETDLILLRLCLRTGDLEGARNAYEHVRYAEAWTHANEVHLFEEYRQMLNEYLVLLSQGSLPDFKIIMLLLEAVDEYQIVLKPETIAALISRFLEHDRHYDVMDMLSGHSFFFSSTQREVLQDCLMAFCLDHNTSTRRAWSGYQIISQFFPDLKLERREQLMEAFLFDRKRPDMATQIFGHMRQHQDLDYHPKLRTYVRYFEGLAMHPDTGLGIVHNMLKTDTTLQPTTKLYTAMMLAYTACDKPERALEFWTEITRSREGPSYASLEAVFWALERRPGGFAMAKEIWNKVQRMDLEVPPTVFNAYVGAVASSGNVGDLQRLITDMVSIVGTGPDKMTLGVAHNALRGQQLQQDFREWAKANYQDTWAQLSKLGTRQDEFRLCYFKIKREMKA</sequence>